<gene>
    <name evidence="2" type="ORF">WJM97_16480</name>
</gene>
<dbReference type="EMBL" id="CP150886">
    <property type="protein sequence ID" value="WZB86971.1"/>
    <property type="molecule type" value="Genomic_DNA"/>
</dbReference>
<proteinExistence type="predicted"/>
<feature type="region of interest" description="Disordered" evidence="1">
    <location>
        <begin position="32"/>
        <end position="52"/>
    </location>
</feature>
<sequence>MVSTKIKDLDYQHKADFIADISPQEMEKIQGGVTRGSWRRSGQNRTLNRQPATTGLPEIDARINSWEAELEKNYNQLGLNFDF</sequence>
<dbReference type="RefSeq" id="WP_353929885.1">
    <property type="nucleotide sequence ID" value="NZ_CP150886.1"/>
</dbReference>
<dbReference type="Proteomes" id="UP001483337">
    <property type="component" value="Chromosome"/>
</dbReference>
<name>A0ABZ2UPS4_9CYAN</name>
<keyword evidence="3" id="KW-1185">Reference proteome</keyword>
<evidence type="ECO:0000313" key="2">
    <source>
        <dbReference type="EMBL" id="WZB86971.1"/>
    </source>
</evidence>
<organism evidence="2 3">
    <name type="scientific">Okeanomitos corallinicola TIOX110</name>
    <dbReference type="NCBI Taxonomy" id="3133117"/>
    <lineage>
        <taxon>Bacteria</taxon>
        <taxon>Bacillati</taxon>
        <taxon>Cyanobacteriota</taxon>
        <taxon>Cyanophyceae</taxon>
        <taxon>Nostocales</taxon>
        <taxon>Aphanizomenonaceae</taxon>
        <taxon>Okeanomitos</taxon>
    </lineage>
</organism>
<accession>A0ABZ2UPS4</accession>
<reference evidence="2 3" key="1">
    <citation type="submission" date="2024-04" db="EMBL/GenBank/DDBJ databases">
        <title>Okeanomitos corallinicola gen. &amp; sp. nov. (Nostocales, Cyanobacteria), a new toxic marine heterocyst-forming cyanobacterium from a coral reef.</title>
        <authorList>
            <person name="Li H."/>
            <person name="Li R."/>
            <person name="Kang J."/>
            <person name="Hii K.S."/>
            <person name="Mohamed H.F."/>
            <person name="Xu X."/>
            <person name="Luo Z."/>
        </authorList>
    </citation>
    <scope>NUCLEOTIDE SEQUENCE [LARGE SCALE GENOMIC DNA]</scope>
    <source>
        <strain evidence="2 3">TIOX110</strain>
    </source>
</reference>
<feature type="compositionally biased region" description="Polar residues" evidence="1">
    <location>
        <begin position="40"/>
        <end position="52"/>
    </location>
</feature>
<evidence type="ECO:0000256" key="1">
    <source>
        <dbReference type="SAM" id="MobiDB-lite"/>
    </source>
</evidence>
<evidence type="ECO:0000313" key="3">
    <source>
        <dbReference type="Proteomes" id="UP001483337"/>
    </source>
</evidence>
<protein>
    <submittedName>
        <fullName evidence="2">Uncharacterized protein</fullName>
    </submittedName>
</protein>